<reference evidence="3 4" key="1">
    <citation type="journal article" date="2015" name="Stand. Genomic Sci.">
        <title>Complete genome sequence of and proposal of Thermofilum uzonense sp. nov. a novel hyperthermophilic crenarchaeon and emended description of the genus Thermofilum.</title>
        <authorList>
            <person name="Toshchakov S.V."/>
            <person name="Korzhenkov A.A."/>
            <person name="Samarov N.I."/>
            <person name="Mazunin I.O."/>
            <person name="Mozhey O.I."/>
            <person name="Shmyr I.S."/>
            <person name="Derbikova K.S."/>
            <person name="Taranov E.A."/>
            <person name="Dominova I.N."/>
            <person name="Bonch-Osmolovskaya E.A."/>
            <person name="Patrushev M.V."/>
            <person name="Podosokorskaya O.A."/>
            <person name="Kublanov I.V."/>
        </authorList>
    </citation>
    <scope>NUCLEOTIDE SEQUENCE [LARGE SCALE GENOMIC DNA]</scope>
    <source>
        <strain evidence="3 4">1807-2</strain>
    </source>
</reference>
<dbReference type="AlphaFoldDB" id="A0A0F7FHZ1"/>
<dbReference type="GO" id="GO:0016887">
    <property type="term" value="F:ATP hydrolysis activity"/>
    <property type="evidence" value="ECO:0007669"/>
    <property type="project" value="InterPro"/>
</dbReference>
<keyword evidence="4" id="KW-1185">Reference proteome</keyword>
<dbReference type="InterPro" id="IPR001482">
    <property type="entry name" value="T2SS/T4SS_dom"/>
</dbReference>
<evidence type="ECO:0000313" key="4">
    <source>
        <dbReference type="Proteomes" id="UP000067434"/>
    </source>
</evidence>
<dbReference type="Pfam" id="PF00437">
    <property type="entry name" value="T2SSE"/>
    <property type="match status" value="1"/>
</dbReference>
<dbReference type="InterPro" id="IPR050921">
    <property type="entry name" value="T4SS_GSP_E_ATPase"/>
</dbReference>
<dbReference type="STRING" id="1550241.MA03_06180"/>
<dbReference type="SUPFAM" id="SSF52540">
    <property type="entry name" value="P-loop containing nucleoside triphosphate hydrolases"/>
    <property type="match status" value="1"/>
</dbReference>
<comment type="similarity">
    <text evidence="1">Belongs to the GSP E family.</text>
</comment>
<dbReference type="SMART" id="SM00382">
    <property type="entry name" value="AAA"/>
    <property type="match status" value="1"/>
</dbReference>
<dbReference type="HOGENOM" id="CLU_720845_0_0_2"/>
<dbReference type="OrthoDB" id="31341at2157"/>
<dbReference type="KEGG" id="thf:MA03_06180"/>
<protein>
    <recommendedName>
        <fullName evidence="2">AAA+ ATPase domain-containing protein</fullName>
    </recommendedName>
</protein>
<dbReference type="PANTHER" id="PTHR30486:SF6">
    <property type="entry name" value="TYPE IV PILUS RETRACTATION ATPASE PILT"/>
    <property type="match status" value="1"/>
</dbReference>
<dbReference type="PANTHER" id="PTHR30486">
    <property type="entry name" value="TWITCHING MOTILITY PROTEIN PILT"/>
    <property type="match status" value="1"/>
</dbReference>
<accession>A0A0F7FHZ1</accession>
<proteinExistence type="inferred from homology"/>
<gene>
    <name evidence="3" type="ORF">MA03_06180</name>
</gene>
<evidence type="ECO:0000256" key="1">
    <source>
        <dbReference type="ARBA" id="ARBA00006611"/>
    </source>
</evidence>
<sequence length="383" mass="42913">MKLSLSFLKNKKKGDETIAKVAVNTLLPEGAKIILKNHSGFLFSYDSKLEILPLKTHPVWKNLSPLFMAREVEEIWVFESRTVVTIKNLGRISIEGLPSKEELEDIIVSIIASTGLKVDMRRPRGVVDVDEWRVSVQLTSGGQTQIVATKLSSIPPLKSLLDPLTAARMILLLLRPSVVVILGPPGSGKTTLLNSIVGEVGKMYPHLHIAVIEKYKELTLREGWFSWIVSENLVEGVRWAMRYYRPDMVVIGEIMAEDFWSVIEPSRSGLPTITTFHSPSIRKAIKILSDSLRAQLGYGDESSALQYIDVFVQTFKRVTPQGVERGVENILLSDGQRLIPIYSDGQAAPKEIFEKALPDQLYIGSTAKTMREIFQRYGLTPER</sequence>
<dbReference type="Gene3D" id="3.40.50.300">
    <property type="entry name" value="P-loop containing nucleotide triphosphate hydrolases"/>
    <property type="match status" value="1"/>
</dbReference>
<evidence type="ECO:0000259" key="2">
    <source>
        <dbReference type="SMART" id="SM00382"/>
    </source>
</evidence>
<dbReference type="GeneID" id="25401801"/>
<name>A0A0F7FHZ1_9CREN</name>
<dbReference type="InterPro" id="IPR003593">
    <property type="entry name" value="AAA+_ATPase"/>
</dbReference>
<dbReference type="EMBL" id="CP009961">
    <property type="protein sequence ID" value="AKG38918.1"/>
    <property type="molecule type" value="Genomic_DNA"/>
</dbReference>
<dbReference type="RefSeq" id="WP_052884426.1">
    <property type="nucleotide sequence ID" value="NZ_CP009961.1"/>
</dbReference>
<dbReference type="InterPro" id="IPR027417">
    <property type="entry name" value="P-loop_NTPase"/>
</dbReference>
<organism evidence="3 4">
    <name type="scientific">Infirmifilum uzonense</name>
    <dbReference type="NCBI Taxonomy" id="1550241"/>
    <lineage>
        <taxon>Archaea</taxon>
        <taxon>Thermoproteota</taxon>
        <taxon>Thermoprotei</taxon>
        <taxon>Thermofilales</taxon>
        <taxon>Thermofilaceae</taxon>
        <taxon>Infirmifilum</taxon>
    </lineage>
</organism>
<evidence type="ECO:0000313" key="3">
    <source>
        <dbReference type="EMBL" id="AKG38918.1"/>
    </source>
</evidence>
<feature type="domain" description="AAA+ ATPase" evidence="2">
    <location>
        <begin position="175"/>
        <end position="302"/>
    </location>
</feature>
<dbReference type="PATRIC" id="fig|1550241.5.peg.1284"/>
<dbReference type="Proteomes" id="UP000067434">
    <property type="component" value="Chromosome"/>
</dbReference>